<dbReference type="PANTHER" id="PTHR12080">
    <property type="entry name" value="SIGNALING LYMPHOCYTIC ACTIVATION MOLECULE"/>
    <property type="match status" value="1"/>
</dbReference>
<dbReference type="SUPFAM" id="SSF48726">
    <property type="entry name" value="Immunoglobulin"/>
    <property type="match status" value="1"/>
</dbReference>
<keyword evidence="4" id="KW-0325">Glycoprotein</keyword>
<protein>
    <submittedName>
        <fullName evidence="7">Uncharacterized protein</fullName>
    </submittedName>
</protein>
<keyword evidence="2 6" id="KW-0732">Signal</keyword>
<evidence type="ECO:0000313" key="7">
    <source>
        <dbReference type="EMBL" id="KAK9972327.1"/>
    </source>
</evidence>
<evidence type="ECO:0000256" key="1">
    <source>
        <dbReference type="ARBA" id="ARBA00004370"/>
    </source>
</evidence>
<dbReference type="AlphaFoldDB" id="A0AAW2AG51"/>
<feature type="signal peptide" evidence="6">
    <location>
        <begin position="1"/>
        <end position="19"/>
    </location>
</feature>
<reference evidence="7 8" key="1">
    <citation type="submission" date="2024-05" db="EMBL/GenBank/DDBJ databases">
        <title>A high-quality chromosomal-level genome assembly of Topmouth culter (Culter alburnus).</title>
        <authorList>
            <person name="Zhao H."/>
        </authorList>
    </citation>
    <scope>NUCLEOTIDE SEQUENCE [LARGE SCALE GENOMIC DNA]</scope>
    <source>
        <strain evidence="7">CATC2023</strain>
        <tissue evidence="7">Muscle</tissue>
    </source>
</reference>
<gene>
    <name evidence="7" type="ORF">ABG768_025642</name>
</gene>
<keyword evidence="3" id="KW-0472">Membrane</keyword>
<organism evidence="7 8">
    <name type="scientific">Culter alburnus</name>
    <name type="common">Topmouth culter</name>
    <dbReference type="NCBI Taxonomy" id="194366"/>
    <lineage>
        <taxon>Eukaryota</taxon>
        <taxon>Metazoa</taxon>
        <taxon>Chordata</taxon>
        <taxon>Craniata</taxon>
        <taxon>Vertebrata</taxon>
        <taxon>Euteleostomi</taxon>
        <taxon>Actinopterygii</taxon>
        <taxon>Neopterygii</taxon>
        <taxon>Teleostei</taxon>
        <taxon>Ostariophysi</taxon>
        <taxon>Cypriniformes</taxon>
        <taxon>Xenocyprididae</taxon>
        <taxon>Xenocypridinae</taxon>
        <taxon>Culter</taxon>
    </lineage>
</organism>
<evidence type="ECO:0000256" key="5">
    <source>
        <dbReference type="SAM" id="MobiDB-lite"/>
    </source>
</evidence>
<sequence length="298" mass="32577">MSRCIIVLFCIMCIDQVCCSEVRITGFLGQSVVLKSGADRSWNLSKVQWSIYQNTTYIASLKDGIVTIFKFWRHQGRLDLNSTTGDLTIKNVNMDDSMIYTAALVNSDDTRRNVKVHLIVQEKLKKPEIQKMLDSYKDGQCHVALNCTASGQNVNLSCTPDGEFNGSYISGNAVDSSLVLFMSFSGNGKVTLNCTASSGQQTETKQMTVGCSEEKQRCEVCTICSSCSSCASSVTWAVVLVIAGVFALACAYKHRALKVPSLPSSISSRVYESCGDEGKMARDQTGQDMKTDKQTSFA</sequence>
<evidence type="ECO:0000256" key="6">
    <source>
        <dbReference type="SAM" id="SignalP"/>
    </source>
</evidence>
<name>A0AAW2AG51_CULAL</name>
<evidence type="ECO:0000313" key="8">
    <source>
        <dbReference type="Proteomes" id="UP001479290"/>
    </source>
</evidence>
<evidence type="ECO:0000256" key="2">
    <source>
        <dbReference type="ARBA" id="ARBA00022729"/>
    </source>
</evidence>
<comment type="subcellular location">
    <subcellularLocation>
        <location evidence="1">Membrane</location>
    </subcellularLocation>
</comment>
<dbReference type="GO" id="GO:0005911">
    <property type="term" value="C:cell-cell junction"/>
    <property type="evidence" value="ECO:0007669"/>
    <property type="project" value="TreeGrafter"/>
</dbReference>
<keyword evidence="8" id="KW-1185">Reference proteome</keyword>
<dbReference type="PANTHER" id="PTHR12080:SF59">
    <property type="entry name" value="HEPATIC AND GLIAL CELL ADHESION MOLECULE"/>
    <property type="match status" value="1"/>
</dbReference>
<feature type="chain" id="PRO_5043385434" evidence="6">
    <location>
        <begin position="20"/>
        <end position="298"/>
    </location>
</feature>
<accession>A0AAW2AG51</accession>
<feature type="compositionally biased region" description="Basic and acidic residues" evidence="5">
    <location>
        <begin position="289"/>
        <end position="298"/>
    </location>
</feature>
<comment type="caution">
    <text evidence="7">The sequence shown here is derived from an EMBL/GenBank/DDBJ whole genome shotgun (WGS) entry which is preliminary data.</text>
</comment>
<dbReference type="EMBL" id="JAWDJR010000007">
    <property type="protein sequence ID" value="KAK9972327.1"/>
    <property type="molecule type" value="Genomic_DNA"/>
</dbReference>
<feature type="region of interest" description="Disordered" evidence="5">
    <location>
        <begin position="277"/>
        <end position="298"/>
    </location>
</feature>
<dbReference type="Gene3D" id="2.60.40.10">
    <property type="entry name" value="Immunoglobulins"/>
    <property type="match status" value="1"/>
</dbReference>
<dbReference type="InterPro" id="IPR015631">
    <property type="entry name" value="CD2/SLAM_rcpt"/>
</dbReference>
<proteinExistence type="predicted"/>
<evidence type="ECO:0000256" key="4">
    <source>
        <dbReference type="ARBA" id="ARBA00023180"/>
    </source>
</evidence>
<dbReference type="Proteomes" id="UP001479290">
    <property type="component" value="Unassembled WGS sequence"/>
</dbReference>
<dbReference type="InterPro" id="IPR036179">
    <property type="entry name" value="Ig-like_dom_sf"/>
</dbReference>
<evidence type="ECO:0000256" key="3">
    <source>
        <dbReference type="ARBA" id="ARBA00023136"/>
    </source>
</evidence>
<dbReference type="GO" id="GO:0016020">
    <property type="term" value="C:membrane"/>
    <property type="evidence" value="ECO:0007669"/>
    <property type="project" value="UniProtKB-SubCell"/>
</dbReference>
<dbReference type="InterPro" id="IPR013783">
    <property type="entry name" value="Ig-like_fold"/>
</dbReference>